<name>A0A7W7ZT73_9BACT</name>
<reference evidence="1 2" key="1">
    <citation type="submission" date="2020-08" db="EMBL/GenBank/DDBJ databases">
        <title>Genomic Encyclopedia of Type Strains, Phase IV (KMG-V): Genome sequencing to study the core and pangenomes of soil and plant-associated prokaryotes.</title>
        <authorList>
            <person name="Whitman W."/>
        </authorList>
    </citation>
    <scope>NUCLEOTIDE SEQUENCE [LARGE SCALE GENOMIC DNA]</scope>
    <source>
        <strain evidence="1 2">X5P3</strain>
    </source>
</reference>
<sequence>MRSGGIISTSTHPIICGAGYLQFMGRGNVLAVGNFSNLYAQIESN</sequence>
<comment type="caution">
    <text evidence="1">The sequence shown here is derived from an EMBL/GenBank/DDBJ whole genome shotgun (WGS) entry which is preliminary data.</text>
</comment>
<evidence type="ECO:0000313" key="2">
    <source>
        <dbReference type="Proteomes" id="UP000584867"/>
    </source>
</evidence>
<dbReference type="Proteomes" id="UP000584867">
    <property type="component" value="Unassembled WGS sequence"/>
</dbReference>
<proteinExistence type="predicted"/>
<organism evidence="1 2">
    <name type="scientific">Granulicella mallensis</name>
    <dbReference type="NCBI Taxonomy" id="940614"/>
    <lineage>
        <taxon>Bacteria</taxon>
        <taxon>Pseudomonadati</taxon>
        <taxon>Acidobacteriota</taxon>
        <taxon>Terriglobia</taxon>
        <taxon>Terriglobales</taxon>
        <taxon>Acidobacteriaceae</taxon>
        <taxon>Granulicella</taxon>
    </lineage>
</organism>
<accession>A0A7W7ZT73</accession>
<evidence type="ECO:0000313" key="1">
    <source>
        <dbReference type="EMBL" id="MBB5065337.1"/>
    </source>
</evidence>
<dbReference type="AlphaFoldDB" id="A0A7W7ZT73"/>
<dbReference type="RefSeq" id="WP_184257949.1">
    <property type="nucleotide sequence ID" value="NZ_JACHIO010000016.1"/>
</dbReference>
<protein>
    <submittedName>
        <fullName evidence="1">Uncharacterized protein</fullName>
    </submittedName>
</protein>
<gene>
    <name evidence="1" type="ORF">HDF15_003705</name>
</gene>
<dbReference type="EMBL" id="JACHIO010000016">
    <property type="protein sequence ID" value="MBB5065337.1"/>
    <property type="molecule type" value="Genomic_DNA"/>
</dbReference>